<reference evidence="9" key="1">
    <citation type="submission" date="2020-05" db="EMBL/GenBank/DDBJ databases">
        <authorList>
            <person name="Chiriac C."/>
            <person name="Salcher M."/>
            <person name="Ghai R."/>
            <person name="Kavagutti S V."/>
        </authorList>
    </citation>
    <scope>NUCLEOTIDE SEQUENCE</scope>
</reference>
<keyword evidence="5 7" id="KW-1133">Transmembrane helix</keyword>
<protein>
    <submittedName>
        <fullName evidence="9">Unannotated protein</fullName>
    </submittedName>
</protein>
<dbReference type="InterPro" id="IPR045621">
    <property type="entry name" value="BPD_transp_1_N"/>
</dbReference>
<feature type="transmembrane region" description="Helical" evidence="7">
    <location>
        <begin position="172"/>
        <end position="191"/>
    </location>
</feature>
<dbReference type="Pfam" id="PF19300">
    <property type="entry name" value="BPD_transp_1_N"/>
    <property type="match status" value="1"/>
</dbReference>
<keyword evidence="3" id="KW-1003">Cell membrane</keyword>
<keyword evidence="4 7" id="KW-0812">Transmembrane</keyword>
<feature type="transmembrane region" description="Helical" evidence="7">
    <location>
        <begin position="230"/>
        <end position="256"/>
    </location>
</feature>
<organism evidence="9">
    <name type="scientific">freshwater metagenome</name>
    <dbReference type="NCBI Taxonomy" id="449393"/>
    <lineage>
        <taxon>unclassified sequences</taxon>
        <taxon>metagenomes</taxon>
        <taxon>ecological metagenomes</taxon>
    </lineage>
</organism>
<dbReference type="PROSITE" id="PS50928">
    <property type="entry name" value="ABC_TM1"/>
    <property type="match status" value="1"/>
</dbReference>
<comment type="subcellular location">
    <subcellularLocation>
        <location evidence="1">Cell membrane</location>
        <topology evidence="1">Multi-pass membrane protein</topology>
    </subcellularLocation>
</comment>
<feature type="transmembrane region" description="Helical" evidence="7">
    <location>
        <begin position="276"/>
        <end position="302"/>
    </location>
</feature>
<dbReference type="SUPFAM" id="SSF161098">
    <property type="entry name" value="MetI-like"/>
    <property type="match status" value="1"/>
</dbReference>
<accession>A0A6J7CD10</accession>
<dbReference type="GO" id="GO:0055085">
    <property type="term" value="P:transmembrane transport"/>
    <property type="evidence" value="ECO:0007669"/>
    <property type="project" value="InterPro"/>
</dbReference>
<dbReference type="Gene3D" id="1.10.3720.10">
    <property type="entry name" value="MetI-like"/>
    <property type="match status" value="1"/>
</dbReference>
<dbReference type="GO" id="GO:0005886">
    <property type="term" value="C:plasma membrane"/>
    <property type="evidence" value="ECO:0007669"/>
    <property type="project" value="UniProtKB-SubCell"/>
</dbReference>
<gene>
    <name evidence="9" type="ORF">UFOPK3288_00959</name>
</gene>
<proteinExistence type="predicted"/>
<feature type="transmembrane region" description="Helical" evidence="7">
    <location>
        <begin position="12"/>
        <end position="30"/>
    </location>
</feature>
<dbReference type="Pfam" id="PF00528">
    <property type="entry name" value="BPD_transp_1"/>
    <property type="match status" value="1"/>
</dbReference>
<dbReference type="CDD" id="cd06261">
    <property type="entry name" value="TM_PBP2"/>
    <property type="match status" value="1"/>
</dbReference>
<keyword evidence="6 7" id="KW-0472">Membrane</keyword>
<evidence type="ECO:0000256" key="4">
    <source>
        <dbReference type="ARBA" id="ARBA00022692"/>
    </source>
</evidence>
<evidence type="ECO:0000259" key="8">
    <source>
        <dbReference type="PROSITE" id="PS50928"/>
    </source>
</evidence>
<evidence type="ECO:0000313" key="9">
    <source>
        <dbReference type="EMBL" id="CAB4854728.1"/>
    </source>
</evidence>
<dbReference type="PANTHER" id="PTHR43163">
    <property type="entry name" value="DIPEPTIDE TRANSPORT SYSTEM PERMEASE PROTEIN DPPB-RELATED"/>
    <property type="match status" value="1"/>
</dbReference>
<keyword evidence="2" id="KW-0813">Transport</keyword>
<evidence type="ECO:0000256" key="5">
    <source>
        <dbReference type="ARBA" id="ARBA00022989"/>
    </source>
</evidence>
<dbReference type="EMBL" id="CAFBLC010000030">
    <property type="protein sequence ID" value="CAB4854728.1"/>
    <property type="molecule type" value="Genomic_DNA"/>
</dbReference>
<feature type="transmembrane region" description="Helical" evidence="7">
    <location>
        <begin position="98"/>
        <end position="123"/>
    </location>
</feature>
<evidence type="ECO:0000256" key="1">
    <source>
        <dbReference type="ARBA" id="ARBA00004651"/>
    </source>
</evidence>
<evidence type="ECO:0000256" key="6">
    <source>
        <dbReference type="ARBA" id="ARBA00023136"/>
    </source>
</evidence>
<feature type="domain" description="ABC transmembrane type-1" evidence="8">
    <location>
        <begin position="96"/>
        <end position="299"/>
    </location>
</feature>
<dbReference type="PANTHER" id="PTHR43163:SF6">
    <property type="entry name" value="DIPEPTIDE TRANSPORT SYSTEM PERMEASE PROTEIN DPPB-RELATED"/>
    <property type="match status" value="1"/>
</dbReference>
<evidence type="ECO:0000256" key="3">
    <source>
        <dbReference type="ARBA" id="ARBA00022475"/>
    </source>
</evidence>
<dbReference type="AlphaFoldDB" id="A0A6J7CD10"/>
<evidence type="ECO:0000256" key="2">
    <source>
        <dbReference type="ARBA" id="ARBA00022448"/>
    </source>
</evidence>
<name>A0A6J7CD10_9ZZZZ</name>
<feature type="transmembrane region" description="Helical" evidence="7">
    <location>
        <begin position="135"/>
        <end position="157"/>
    </location>
</feature>
<evidence type="ECO:0000256" key="7">
    <source>
        <dbReference type="SAM" id="Phobius"/>
    </source>
</evidence>
<dbReference type="InterPro" id="IPR035906">
    <property type="entry name" value="MetI-like_sf"/>
</dbReference>
<sequence length="312" mass="34352">MTTWLLRRTVQMLAVIWGVMTLAFILAFIVPGDPARMVAGTNASAQAVANIRHELGLDQSLVSQYFHFVVRLFHGNLGVSFALQNQTVGSVIMRALPFTMALAIGGILWELLLGIPFGIIAAYRPKSAFDRIATFSALFGLSTPPFWLGLMLLYFLAFKLSVFPLNGVGHPLIWYLILPSFTLGVGGAAFYSRIVRTTVINVLRSPFIEFAQLKGMPASLILKRHVIRHALMPIVTMIGMDLGYFLGGVLIVESIFGIPGIGQLAFRSISTLDVPIITGTVLVASVFMVLMNFFVDILYTFIDPRVKLQRNT</sequence>
<dbReference type="InterPro" id="IPR000515">
    <property type="entry name" value="MetI-like"/>
</dbReference>